<sequence length="521" mass="53933">MSARRGFTAVLRTQLRTGWLAPAVWVVALVGGYLATVAAIDGLYGTPEQLATYNETVASDPALAAINGTPYGADTLGGVVSNEFGFIAAIAVPLMGLLLVVRQTRAQEEQGMLELLRSRGVGIRAPWTAALLTTTIALLLVGTGMTVTLVSYGEDLGGAATYGGSMAALGLVFAGIAAFAGQLFRRAAGVVSVGIVVLGISYVTRAIGDVRDNGWKWLSPLAWQQETRPFTDDLRLWPLLLSVVVAMALAAAGLALVSQRDLGAALFASRRGPARGGVLLRTPLGVAAWMQVPAAVGWIVGAFVIGVVFGAFTDDISDAIAANPAMAEFFPDPGDANSSYIALSLTLLALMAIGVVGQTLSRIRAEESGGALEPVLARSVSRVGWSSAQFGTGMVAALLTLVAGGAGLELTAGPAVDGILAATLAYLPAVLVIVGIACVLFGFLPRWVAAVWFVLGYVAFVAFLGGTVDLPEWALNLSPLHAVGDVPLDDVSGTAEWMLLAVFIVLTVAGLMGFRRRDVPK</sequence>
<feature type="transmembrane region" description="Helical" evidence="1">
    <location>
        <begin position="236"/>
        <end position="257"/>
    </location>
</feature>
<feature type="transmembrane region" description="Helical" evidence="1">
    <location>
        <begin position="419"/>
        <end position="443"/>
    </location>
</feature>
<keyword evidence="3" id="KW-1185">Reference proteome</keyword>
<organism evidence="2 3">
    <name type="scientific">Microbacterium helvum</name>
    <dbReference type="NCBI Taxonomy" id="2773713"/>
    <lineage>
        <taxon>Bacteria</taxon>
        <taxon>Bacillati</taxon>
        <taxon>Actinomycetota</taxon>
        <taxon>Actinomycetes</taxon>
        <taxon>Micrococcales</taxon>
        <taxon>Microbacteriaceae</taxon>
        <taxon>Microbacterium</taxon>
    </lineage>
</organism>
<feature type="transmembrane region" description="Helical" evidence="1">
    <location>
        <begin position="121"/>
        <end position="147"/>
    </location>
</feature>
<gene>
    <name evidence="2" type="ORF">IF188_05330</name>
</gene>
<feature type="transmembrane region" description="Helical" evidence="1">
    <location>
        <begin position="278"/>
        <end position="309"/>
    </location>
</feature>
<evidence type="ECO:0000256" key="1">
    <source>
        <dbReference type="SAM" id="Phobius"/>
    </source>
</evidence>
<keyword evidence="1" id="KW-0472">Membrane</keyword>
<dbReference type="EMBL" id="JACXZS010000002">
    <property type="protein sequence ID" value="MBD3941121.1"/>
    <property type="molecule type" value="Genomic_DNA"/>
</dbReference>
<dbReference type="Proteomes" id="UP000598426">
    <property type="component" value="Unassembled WGS sequence"/>
</dbReference>
<feature type="transmembrane region" description="Helical" evidence="1">
    <location>
        <begin position="159"/>
        <end position="180"/>
    </location>
</feature>
<feature type="transmembrane region" description="Helical" evidence="1">
    <location>
        <begin position="497"/>
        <end position="514"/>
    </location>
</feature>
<dbReference type="RefSeq" id="WP_191170731.1">
    <property type="nucleotide sequence ID" value="NZ_JACXZS010000002.1"/>
</dbReference>
<feature type="transmembrane region" description="Helical" evidence="1">
    <location>
        <begin position="187"/>
        <end position="208"/>
    </location>
</feature>
<feature type="transmembrane region" description="Helical" evidence="1">
    <location>
        <begin position="388"/>
        <end position="407"/>
    </location>
</feature>
<protein>
    <recommendedName>
        <fullName evidence="4">ABC-2 type transport system permease protein</fullName>
    </recommendedName>
</protein>
<proteinExistence type="predicted"/>
<comment type="caution">
    <text evidence="2">The sequence shown here is derived from an EMBL/GenBank/DDBJ whole genome shotgun (WGS) entry which is preliminary data.</text>
</comment>
<reference evidence="2 3" key="1">
    <citation type="submission" date="2020-09" db="EMBL/GenBank/DDBJ databases">
        <title>Isolation and identification of active actinomycetes.</title>
        <authorList>
            <person name="Li X."/>
        </authorList>
    </citation>
    <scope>NUCLEOTIDE SEQUENCE [LARGE SCALE GENOMIC DNA]</scope>
    <source>
        <strain evidence="2 3">NEAU-LLC</strain>
    </source>
</reference>
<accession>A0ABR8NNM3</accession>
<feature type="transmembrane region" description="Helical" evidence="1">
    <location>
        <begin position="84"/>
        <end position="101"/>
    </location>
</feature>
<feature type="transmembrane region" description="Helical" evidence="1">
    <location>
        <begin position="340"/>
        <end position="360"/>
    </location>
</feature>
<evidence type="ECO:0000313" key="2">
    <source>
        <dbReference type="EMBL" id="MBD3941121.1"/>
    </source>
</evidence>
<evidence type="ECO:0000313" key="3">
    <source>
        <dbReference type="Proteomes" id="UP000598426"/>
    </source>
</evidence>
<evidence type="ECO:0008006" key="4">
    <source>
        <dbReference type="Google" id="ProtNLM"/>
    </source>
</evidence>
<keyword evidence="1" id="KW-0812">Transmembrane</keyword>
<name>A0ABR8NNM3_9MICO</name>
<keyword evidence="1" id="KW-1133">Transmembrane helix</keyword>
<feature type="transmembrane region" description="Helical" evidence="1">
    <location>
        <begin position="450"/>
        <end position="468"/>
    </location>
</feature>
<feature type="transmembrane region" description="Helical" evidence="1">
    <location>
        <begin position="20"/>
        <end position="40"/>
    </location>
</feature>